<dbReference type="EMBL" id="LAZR01026086">
    <property type="protein sequence ID" value="KKL69845.1"/>
    <property type="molecule type" value="Genomic_DNA"/>
</dbReference>
<evidence type="ECO:0000313" key="2">
    <source>
        <dbReference type="EMBL" id="KKL69845.1"/>
    </source>
</evidence>
<accession>A0A0F9GKB3</accession>
<protein>
    <submittedName>
        <fullName evidence="2">Uncharacterized protein</fullName>
    </submittedName>
</protein>
<proteinExistence type="predicted"/>
<gene>
    <name evidence="2" type="ORF">LCGC14_2110860</name>
</gene>
<sequence>MARVPTLQTNVSPTIGPSLTSGVRSTPDAFGASVGRGVEQLGATGAQVASNFADQQIQEQQKDNIRENKLAQIQLNRELSAIEQEYKNLNGEDAVKRLEEFQVRMVETKDGIFGELSNEKVSEMFGIDSAGASLGTDNRMQSHQRTQRDVAEAAASEAVINEANDRAINAYEDIEEVSLAAEQARIGASDKAILDGLGQEAAGSLGAEAGGKTVLGSIQTSVADGNIGHAQTLFDEFTEAGILEGEDKTRARLTINSAIGIKRHKRTAEARDIITAIDNGDVVRTPQELENIIKDLRSGGTDSELDAANDLERKVEAQNLTQTVLQTTPLSDQERFLEELEAIGG</sequence>
<organism evidence="2">
    <name type="scientific">marine sediment metagenome</name>
    <dbReference type="NCBI Taxonomy" id="412755"/>
    <lineage>
        <taxon>unclassified sequences</taxon>
        <taxon>metagenomes</taxon>
        <taxon>ecological metagenomes</taxon>
    </lineage>
</organism>
<feature type="non-terminal residue" evidence="2">
    <location>
        <position position="345"/>
    </location>
</feature>
<reference evidence="2" key="1">
    <citation type="journal article" date="2015" name="Nature">
        <title>Complex archaea that bridge the gap between prokaryotes and eukaryotes.</title>
        <authorList>
            <person name="Spang A."/>
            <person name="Saw J.H."/>
            <person name="Jorgensen S.L."/>
            <person name="Zaremba-Niedzwiedzka K."/>
            <person name="Martijn J."/>
            <person name="Lind A.E."/>
            <person name="van Eijk R."/>
            <person name="Schleper C."/>
            <person name="Guy L."/>
            <person name="Ettema T.J."/>
        </authorList>
    </citation>
    <scope>NUCLEOTIDE SEQUENCE</scope>
</reference>
<comment type="caution">
    <text evidence="2">The sequence shown here is derived from an EMBL/GenBank/DDBJ whole genome shotgun (WGS) entry which is preliminary data.</text>
</comment>
<feature type="region of interest" description="Disordered" evidence="1">
    <location>
        <begin position="1"/>
        <end position="24"/>
    </location>
</feature>
<name>A0A0F9GKB3_9ZZZZ</name>
<dbReference type="AlphaFoldDB" id="A0A0F9GKB3"/>
<evidence type="ECO:0000256" key="1">
    <source>
        <dbReference type="SAM" id="MobiDB-lite"/>
    </source>
</evidence>